<protein>
    <submittedName>
        <fullName evidence="1">Uncharacterized protein</fullName>
    </submittedName>
</protein>
<proteinExistence type="predicted"/>
<gene>
    <name evidence="1" type="ORF">SAMN06265795_12825</name>
</gene>
<dbReference type="OrthoDB" id="8780111at2"/>
<dbReference type="Proteomes" id="UP000198284">
    <property type="component" value="Unassembled WGS sequence"/>
</dbReference>
<organism evidence="1 2">
    <name type="scientific">Noviherbaspirillum humi</name>
    <dbReference type="NCBI Taxonomy" id="1688639"/>
    <lineage>
        <taxon>Bacteria</taxon>
        <taxon>Pseudomonadati</taxon>
        <taxon>Pseudomonadota</taxon>
        <taxon>Betaproteobacteria</taxon>
        <taxon>Burkholderiales</taxon>
        <taxon>Oxalobacteraceae</taxon>
        <taxon>Noviherbaspirillum</taxon>
    </lineage>
</organism>
<dbReference type="EMBL" id="FZOT01000028">
    <property type="protein sequence ID" value="SNT35552.1"/>
    <property type="molecule type" value="Genomic_DNA"/>
</dbReference>
<reference evidence="1 2" key="1">
    <citation type="submission" date="2017-06" db="EMBL/GenBank/DDBJ databases">
        <authorList>
            <person name="Kim H.J."/>
            <person name="Triplett B.A."/>
        </authorList>
    </citation>
    <scope>NUCLEOTIDE SEQUENCE [LARGE SCALE GENOMIC DNA]</scope>
    <source>
        <strain evidence="1 2">U15</strain>
    </source>
</reference>
<evidence type="ECO:0000313" key="1">
    <source>
        <dbReference type="EMBL" id="SNT35552.1"/>
    </source>
</evidence>
<sequence>MTQEEILALFREHADTLPLEAQAPMLRDVILDLAQLLADSRGRLSKENFDTLTAIGGVLYRQAKSDFDAISDLDSMMKQSLKK</sequence>
<dbReference type="RefSeq" id="WP_089401710.1">
    <property type="nucleotide sequence ID" value="NZ_FZOT01000028.1"/>
</dbReference>
<accession>A0A239LZV4</accession>
<dbReference type="AlphaFoldDB" id="A0A239LZV4"/>
<name>A0A239LZV4_9BURK</name>
<keyword evidence="2" id="KW-1185">Reference proteome</keyword>
<evidence type="ECO:0000313" key="2">
    <source>
        <dbReference type="Proteomes" id="UP000198284"/>
    </source>
</evidence>